<comment type="caution">
    <text evidence="2">The sequence shown here is derived from an EMBL/GenBank/DDBJ whole genome shotgun (WGS) entry which is preliminary data.</text>
</comment>
<dbReference type="Proteomes" id="UP000523000">
    <property type="component" value="Unassembled WGS sequence"/>
</dbReference>
<keyword evidence="1" id="KW-0472">Membrane</keyword>
<dbReference type="EMBL" id="JACHVS010000001">
    <property type="protein sequence ID" value="MBB2996378.1"/>
    <property type="molecule type" value="Genomic_DNA"/>
</dbReference>
<evidence type="ECO:0000313" key="2">
    <source>
        <dbReference type="EMBL" id="MBB2996378.1"/>
    </source>
</evidence>
<keyword evidence="3" id="KW-1185">Reference proteome</keyword>
<gene>
    <name evidence="2" type="ORF">E9229_002569</name>
</gene>
<feature type="transmembrane region" description="Helical" evidence="1">
    <location>
        <begin position="86"/>
        <end position="109"/>
    </location>
</feature>
<feature type="transmembrane region" description="Helical" evidence="1">
    <location>
        <begin position="54"/>
        <end position="74"/>
    </location>
</feature>
<dbReference type="RefSeq" id="WP_183511651.1">
    <property type="nucleotide sequence ID" value="NZ_BAABGK010000012.1"/>
</dbReference>
<evidence type="ECO:0000256" key="1">
    <source>
        <dbReference type="SAM" id="Phobius"/>
    </source>
</evidence>
<dbReference type="AlphaFoldDB" id="A0A839QIZ1"/>
<name>A0A839QIZ1_9MICC</name>
<protein>
    <submittedName>
        <fullName evidence="2">ATP synthase protein I</fullName>
    </submittedName>
</protein>
<keyword evidence="1" id="KW-0812">Transmembrane</keyword>
<keyword evidence="1" id="KW-1133">Transmembrane helix</keyword>
<reference evidence="2 3" key="1">
    <citation type="submission" date="2020-08" db="EMBL/GenBank/DDBJ databases">
        <title>Sequencing the genomes of 1000 actinobacteria strains.</title>
        <authorList>
            <person name="Klenk H.-P."/>
        </authorList>
    </citation>
    <scope>NUCLEOTIDE SEQUENCE [LARGE SCALE GENOMIC DNA]</scope>
    <source>
        <strain evidence="2 3">DSM 22826</strain>
    </source>
</reference>
<sequence length="163" mass="16689">MSRRRAEASGAIAASDAPAGPWLGILKTCLSWTVAACAAAALAALFVAGPFAAASVGLAALLVIVFFGISLLIAEVVGRISPGAALGAFIITYMVKVFAVGFTLLAIGLPGWVDQPWFLWSALGAVVLWQAGEIRAFSKARMPVFDSEAASATTLKAGEPDHG</sequence>
<organism evidence="2 3">
    <name type="scientific">Paeniglutamicibacter cryotolerans</name>
    <dbReference type="NCBI Taxonomy" id="670079"/>
    <lineage>
        <taxon>Bacteria</taxon>
        <taxon>Bacillati</taxon>
        <taxon>Actinomycetota</taxon>
        <taxon>Actinomycetes</taxon>
        <taxon>Micrococcales</taxon>
        <taxon>Micrococcaceae</taxon>
        <taxon>Paeniglutamicibacter</taxon>
    </lineage>
</organism>
<evidence type="ECO:0000313" key="3">
    <source>
        <dbReference type="Proteomes" id="UP000523000"/>
    </source>
</evidence>
<feature type="transmembrane region" description="Helical" evidence="1">
    <location>
        <begin position="115"/>
        <end position="132"/>
    </location>
</feature>
<accession>A0A839QIZ1</accession>
<proteinExistence type="predicted"/>
<feature type="transmembrane region" description="Helical" evidence="1">
    <location>
        <begin position="29"/>
        <end position="48"/>
    </location>
</feature>